<keyword evidence="16" id="KW-0808">Transferase</keyword>
<keyword evidence="4" id="KW-0433">Leucine-rich repeat</keyword>
<keyword evidence="16" id="KW-0418">Kinase</keyword>
<dbReference type="Proteomes" id="UP000002051">
    <property type="component" value="Chromosome 2"/>
</dbReference>
<keyword evidence="9 12" id="KW-0472">Membrane</keyword>
<dbReference type="InterPro" id="IPR032675">
    <property type="entry name" value="LRR_dom_sf"/>
</dbReference>
<feature type="domain" description="Disease resistance R13L4/SHOC-2-like LRR" evidence="15">
    <location>
        <begin position="318"/>
        <end position="425"/>
    </location>
</feature>
<evidence type="ECO:0000256" key="5">
    <source>
        <dbReference type="ARBA" id="ARBA00022692"/>
    </source>
</evidence>
<evidence type="ECO:0000256" key="7">
    <source>
        <dbReference type="ARBA" id="ARBA00022737"/>
    </source>
</evidence>
<dbReference type="Pfam" id="PF23598">
    <property type="entry name" value="LRR_14"/>
    <property type="match status" value="1"/>
</dbReference>
<dbReference type="PANTHER" id="PTHR48063">
    <property type="entry name" value="LRR RECEPTOR-LIKE KINASE"/>
    <property type="match status" value="1"/>
</dbReference>
<keyword evidence="7" id="KW-0677">Repeat</keyword>
<dbReference type="Gene3D" id="3.80.10.10">
    <property type="entry name" value="Ribonuclease Inhibitor"/>
    <property type="match status" value="5"/>
</dbReference>
<sequence>MHRNQSYAFVVVSLLSTCFMLLCSSSHSSFGCLEQERQALLALKGSFNDTSLRLSSWEGNECCKWKGISCSNITGHVIKIDLRNPCYPQRRKKYQSNCSLTKNKLKAPEIHTSLSNFKNLSNLDLSGNNLNSSPIPTFIHLMNQLKFLSISDSNLSGIIPNNLRNLTKLNFLDLSLNSYLHSDDVNWVSKLSLLQNLYLSDVFLGKAQNLFKLDLSQNKIESVPKWLDGLESLLYLNISWNHVNHIEGSIPTMLGNMCQLLSLDLSGNRLQGDALIEELDMTNNNFNNQLPTWLGQLENMVNLTLQSSFFHGPIPNILGKLSNLKYLTLGNNYLNGTIPNSVGKLGNLIHLDISNNHLFGGLPCSITALVNLKYLILNNNNLTGYLPNCIGQFISLNTLIISSNHFYGVIPRSLEQLVSLENLDVSENSLNGTIPQNIGRLSNLQTLYLSQNKLQGEFPDSFGQLLNLRNLDMSLNNMEGMFSEIKFPKSLAYVNLTKNHITGSLPENIAHRLPNLTHLLLGNNLINDSIPNSICKINSLYNLDLSVNKLIGNIPDCWNSTQRLNQINLSSNKLSGVIPSSFGQLSTLLWLHLNNNNLHGEFPSFLRNLKQLLILDIGENQISGTIPSWIGDIFSLMQILRLRQNKFQGNIPSHLCKLSALQILDLSNNMLMGSIPHCVGNFTAMIQGWKPSVSLAPSESTYIEWYEQDVSQVIKGREDHYTRNLKFVANVDLSNNSLSGPIPKEITLLTALRGLNLSHNHLSGEIPTAIGDMKSLESLDLSQGQLSGSIPHTMSSLTFLSVLNLSYNNLSGPIPQGNQFLTFNDPSIYVGNKYLCGAPLLNRCHVDNRDESGDDDGKHDRAEKLWFYFVVAIGFATGFWVFIGVFLLKKGRRDAYFNFIDRVVRRIKKRCMGNRID</sequence>
<organism evidence="16 18">
    <name type="scientific">Medicago truncatula</name>
    <name type="common">Barrel medic</name>
    <name type="synonym">Medicago tribuloides</name>
    <dbReference type="NCBI Taxonomy" id="3880"/>
    <lineage>
        <taxon>Eukaryota</taxon>
        <taxon>Viridiplantae</taxon>
        <taxon>Streptophyta</taxon>
        <taxon>Embryophyta</taxon>
        <taxon>Tracheophyta</taxon>
        <taxon>Spermatophyta</taxon>
        <taxon>Magnoliopsida</taxon>
        <taxon>eudicotyledons</taxon>
        <taxon>Gunneridae</taxon>
        <taxon>Pentapetalae</taxon>
        <taxon>rosids</taxon>
        <taxon>fabids</taxon>
        <taxon>Fabales</taxon>
        <taxon>Fabaceae</taxon>
        <taxon>Papilionoideae</taxon>
        <taxon>50 kb inversion clade</taxon>
        <taxon>NPAAA clade</taxon>
        <taxon>Hologalegina</taxon>
        <taxon>IRL clade</taxon>
        <taxon>Trifolieae</taxon>
        <taxon>Medicago</taxon>
    </lineage>
</organism>
<evidence type="ECO:0000256" key="12">
    <source>
        <dbReference type="SAM" id="Phobius"/>
    </source>
</evidence>
<keyword evidence="6 13" id="KW-0732">Signal</keyword>
<comment type="similarity">
    <text evidence="2">Belongs to the RLP family.</text>
</comment>
<dbReference type="PROSITE" id="PS51257">
    <property type="entry name" value="PROKAR_LIPOPROTEIN"/>
    <property type="match status" value="1"/>
</dbReference>
<dbReference type="EnsemblPlants" id="KEH37904">
    <property type="protein sequence ID" value="KEH37904"/>
    <property type="gene ID" value="MTR_2g450870"/>
</dbReference>
<dbReference type="InterPro" id="IPR003591">
    <property type="entry name" value="Leu-rich_rpt_typical-subtyp"/>
</dbReference>
<evidence type="ECO:0000259" key="15">
    <source>
        <dbReference type="Pfam" id="PF23598"/>
    </source>
</evidence>
<dbReference type="FunFam" id="3.80.10.10:FF:000111">
    <property type="entry name" value="LRR receptor-like serine/threonine-protein kinase ERECTA"/>
    <property type="match status" value="1"/>
</dbReference>
<keyword evidence="10 16" id="KW-0675">Receptor</keyword>
<reference evidence="16 18" key="1">
    <citation type="journal article" date="2011" name="Nature">
        <title>The Medicago genome provides insight into the evolution of rhizobial symbioses.</title>
        <authorList>
            <person name="Young N.D."/>
            <person name="Debelle F."/>
            <person name="Oldroyd G.E."/>
            <person name="Geurts R."/>
            <person name="Cannon S.B."/>
            <person name="Udvardi M.K."/>
            <person name="Benedito V.A."/>
            <person name="Mayer K.F."/>
            <person name="Gouzy J."/>
            <person name="Schoof H."/>
            <person name="Van de Peer Y."/>
            <person name="Proost S."/>
            <person name="Cook D.R."/>
            <person name="Meyers B.C."/>
            <person name="Spannagl M."/>
            <person name="Cheung F."/>
            <person name="De Mita S."/>
            <person name="Krishnakumar V."/>
            <person name="Gundlach H."/>
            <person name="Zhou S."/>
            <person name="Mudge J."/>
            <person name="Bharti A.K."/>
            <person name="Murray J.D."/>
            <person name="Naoumkina M.A."/>
            <person name="Rosen B."/>
            <person name="Silverstein K.A."/>
            <person name="Tang H."/>
            <person name="Rombauts S."/>
            <person name="Zhao P.X."/>
            <person name="Zhou P."/>
            <person name="Barbe V."/>
            <person name="Bardou P."/>
            <person name="Bechner M."/>
            <person name="Bellec A."/>
            <person name="Berger A."/>
            <person name="Berges H."/>
            <person name="Bidwell S."/>
            <person name="Bisseling T."/>
            <person name="Choisne N."/>
            <person name="Couloux A."/>
            <person name="Denny R."/>
            <person name="Deshpande S."/>
            <person name="Dai X."/>
            <person name="Doyle J.J."/>
            <person name="Dudez A.M."/>
            <person name="Farmer A.D."/>
            <person name="Fouteau S."/>
            <person name="Franken C."/>
            <person name="Gibelin C."/>
            <person name="Gish J."/>
            <person name="Goldstein S."/>
            <person name="Gonzalez A.J."/>
            <person name="Green P.J."/>
            <person name="Hallab A."/>
            <person name="Hartog M."/>
            <person name="Hua A."/>
            <person name="Humphray S.J."/>
            <person name="Jeong D.H."/>
            <person name="Jing Y."/>
            <person name="Jocker A."/>
            <person name="Kenton S.M."/>
            <person name="Kim D.J."/>
            <person name="Klee K."/>
            <person name="Lai H."/>
            <person name="Lang C."/>
            <person name="Lin S."/>
            <person name="Macmil S.L."/>
            <person name="Magdelenat G."/>
            <person name="Matthews L."/>
            <person name="McCorrison J."/>
            <person name="Monaghan E.L."/>
            <person name="Mun J.H."/>
            <person name="Najar F.Z."/>
            <person name="Nicholson C."/>
            <person name="Noirot C."/>
            <person name="O'Bleness M."/>
            <person name="Paule C.R."/>
            <person name="Poulain J."/>
            <person name="Prion F."/>
            <person name="Qin B."/>
            <person name="Qu C."/>
            <person name="Retzel E.F."/>
            <person name="Riddle C."/>
            <person name="Sallet E."/>
            <person name="Samain S."/>
            <person name="Samson N."/>
            <person name="Sanders I."/>
            <person name="Saurat O."/>
            <person name="Scarpelli C."/>
            <person name="Schiex T."/>
            <person name="Segurens B."/>
            <person name="Severin A.J."/>
            <person name="Sherrier D.J."/>
            <person name="Shi R."/>
            <person name="Sims S."/>
            <person name="Singer S.R."/>
            <person name="Sinharoy S."/>
            <person name="Sterck L."/>
            <person name="Viollet A."/>
            <person name="Wang B.B."/>
            <person name="Wang K."/>
            <person name="Wang M."/>
            <person name="Wang X."/>
            <person name="Warfsmann J."/>
            <person name="Weissenbach J."/>
            <person name="White D.D."/>
            <person name="White J.D."/>
            <person name="Wiley G.B."/>
            <person name="Wincker P."/>
            <person name="Xing Y."/>
            <person name="Yang L."/>
            <person name="Yao Z."/>
            <person name="Ying F."/>
            <person name="Zhai J."/>
            <person name="Zhou L."/>
            <person name="Zuber A."/>
            <person name="Denarie J."/>
            <person name="Dixon R.A."/>
            <person name="May G.D."/>
            <person name="Schwartz D.C."/>
            <person name="Rogers J."/>
            <person name="Quetier F."/>
            <person name="Town C.D."/>
            <person name="Roe B.A."/>
        </authorList>
    </citation>
    <scope>NUCLEOTIDE SEQUENCE [LARGE SCALE GENOMIC DNA]</scope>
    <source>
        <strain evidence="16">A17</strain>
        <strain evidence="17 18">cv. Jemalong A17</strain>
    </source>
</reference>
<feature type="chain" id="PRO_5014500308" evidence="13">
    <location>
        <begin position="29"/>
        <end position="917"/>
    </location>
</feature>
<evidence type="ECO:0000256" key="9">
    <source>
        <dbReference type="ARBA" id="ARBA00023136"/>
    </source>
</evidence>
<dbReference type="InterPro" id="IPR055414">
    <property type="entry name" value="LRR_R13L4/SHOC2-like"/>
</dbReference>
<dbReference type="PROSITE" id="PS51450">
    <property type="entry name" value="LRR"/>
    <property type="match status" value="2"/>
</dbReference>
<evidence type="ECO:0000256" key="2">
    <source>
        <dbReference type="ARBA" id="ARBA00009592"/>
    </source>
</evidence>
<feature type="transmembrane region" description="Helical" evidence="12">
    <location>
        <begin position="865"/>
        <end position="888"/>
    </location>
</feature>
<dbReference type="PANTHER" id="PTHR48063:SF112">
    <property type="entry name" value="RECEPTOR LIKE PROTEIN 30-LIKE"/>
    <property type="match status" value="1"/>
</dbReference>
<dbReference type="InterPro" id="IPR046956">
    <property type="entry name" value="RLP23-like"/>
</dbReference>
<keyword evidence="18" id="KW-1185">Reference proteome</keyword>
<evidence type="ECO:0000256" key="10">
    <source>
        <dbReference type="ARBA" id="ARBA00023170"/>
    </source>
</evidence>
<gene>
    <name evidence="16" type="ordered locus">MTR_2g450870</name>
</gene>
<reference evidence="16 18" key="2">
    <citation type="journal article" date="2014" name="BMC Genomics">
        <title>An improved genome release (version Mt4.0) for the model legume Medicago truncatula.</title>
        <authorList>
            <person name="Tang H."/>
            <person name="Krishnakumar V."/>
            <person name="Bidwell S."/>
            <person name="Rosen B."/>
            <person name="Chan A."/>
            <person name="Zhou S."/>
            <person name="Gentzbittel L."/>
            <person name="Childs K.L."/>
            <person name="Yandell M."/>
            <person name="Gundlach H."/>
            <person name="Mayer K.F."/>
            <person name="Schwartz D.C."/>
            <person name="Town C.D."/>
        </authorList>
    </citation>
    <scope>GENOME REANNOTATION</scope>
    <source>
        <strain evidence="16">A17</strain>
        <strain evidence="17 18">cv. Jemalong A17</strain>
    </source>
</reference>
<dbReference type="HOGENOM" id="CLU_000288_18_3_1"/>
<evidence type="ECO:0000256" key="1">
    <source>
        <dbReference type="ARBA" id="ARBA00004251"/>
    </source>
</evidence>
<evidence type="ECO:0000256" key="13">
    <source>
        <dbReference type="SAM" id="SignalP"/>
    </source>
</evidence>
<evidence type="ECO:0000313" key="18">
    <source>
        <dbReference type="Proteomes" id="UP000002051"/>
    </source>
</evidence>
<dbReference type="EMBL" id="CM001218">
    <property type="protein sequence ID" value="KEH37904.1"/>
    <property type="molecule type" value="Genomic_DNA"/>
</dbReference>
<evidence type="ECO:0000256" key="8">
    <source>
        <dbReference type="ARBA" id="ARBA00022989"/>
    </source>
</evidence>
<keyword evidence="3" id="KW-1003">Cell membrane</keyword>
<evidence type="ECO:0000313" key="17">
    <source>
        <dbReference type="EnsemblPlants" id="KEH37904"/>
    </source>
</evidence>
<evidence type="ECO:0000256" key="6">
    <source>
        <dbReference type="ARBA" id="ARBA00022729"/>
    </source>
</evidence>
<evidence type="ECO:0000256" key="4">
    <source>
        <dbReference type="ARBA" id="ARBA00022614"/>
    </source>
</evidence>
<keyword evidence="8 12" id="KW-1133">Transmembrane helix</keyword>
<dbReference type="InterPro" id="IPR001611">
    <property type="entry name" value="Leu-rich_rpt"/>
</dbReference>
<dbReference type="SMART" id="SM00365">
    <property type="entry name" value="LRR_SD22"/>
    <property type="match status" value="6"/>
</dbReference>
<dbReference type="Pfam" id="PF13855">
    <property type="entry name" value="LRR_8"/>
    <property type="match status" value="1"/>
</dbReference>
<dbReference type="Pfam" id="PF00560">
    <property type="entry name" value="LRR_1"/>
    <property type="match status" value="10"/>
</dbReference>
<dbReference type="FunFam" id="3.80.10.10:FF:000383">
    <property type="entry name" value="Leucine-rich repeat receptor protein kinase EMS1"/>
    <property type="match status" value="2"/>
</dbReference>
<dbReference type="GO" id="GO:0016301">
    <property type="term" value="F:kinase activity"/>
    <property type="evidence" value="ECO:0007669"/>
    <property type="project" value="UniProtKB-KW"/>
</dbReference>
<protein>
    <submittedName>
        <fullName evidence="16">LRR receptor-like kinase family protein</fullName>
    </submittedName>
</protein>
<dbReference type="FunFam" id="3.80.10.10:FF:000095">
    <property type="entry name" value="LRR receptor-like serine/threonine-protein kinase GSO1"/>
    <property type="match status" value="1"/>
</dbReference>
<dbReference type="STRING" id="3880.A0A072V7A4"/>
<dbReference type="SMART" id="SM00369">
    <property type="entry name" value="LRR_TYP"/>
    <property type="match status" value="11"/>
</dbReference>
<comment type="subcellular location">
    <subcellularLocation>
        <location evidence="1">Cell membrane</location>
        <topology evidence="1">Single-pass type I membrane protein</topology>
    </subcellularLocation>
</comment>
<dbReference type="GO" id="GO:0005886">
    <property type="term" value="C:plasma membrane"/>
    <property type="evidence" value="ECO:0007669"/>
    <property type="project" value="UniProtKB-SubCell"/>
</dbReference>
<feature type="signal peptide" evidence="13">
    <location>
        <begin position="1"/>
        <end position="28"/>
    </location>
</feature>
<keyword evidence="11" id="KW-0325">Glycoprotein</keyword>
<dbReference type="PRINTS" id="PR00019">
    <property type="entry name" value="LEURICHRPT"/>
</dbReference>
<keyword evidence="5 12" id="KW-0812">Transmembrane</keyword>
<evidence type="ECO:0000313" key="16">
    <source>
        <dbReference type="EMBL" id="KEH37904.1"/>
    </source>
</evidence>
<accession>A0A072V7A4</accession>
<evidence type="ECO:0000259" key="14">
    <source>
        <dbReference type="Pfam" id="PF08263"/>
    </source>
</evidence>
<dbReference type="InterPro" id="IPR013210">
    <property type="entry name" value="LRR_N_plant-typ"/>
</dbReference>
<dbReference type="SUPFAM" id="SSF52058">
    <property type="entry name" value="L domain-like"/>
    <property type="match status" value="1"/>
</dbReference>
<dbReference type="Pfam" id="PF08263">
    <property type="entry name" value="LRRNT_2"/>
    <property type="match status" value="1"/>
</dbReference>
<evidence type="ECO:0000256" key="11">
    <source>
        <dbReference type="ARBA" id="ARBA00023180"/>
    </source>
</evidence>
<proteinExistence type="inferred from homology"/>
<reference evidence="17" key="3">
    <citation type="submission" date="2015-04" db="UniProtKB">
        <authorList>
            <consortium name="EnsemblPlants"/>
        </authorList>
    </citation>
    <scope>IDENTIFICATION</scope>
    <source>
        <strain evidence="17">cv. Jemalong A17</strain>
    </source>
</reference>
<feature type="domain" description="Leucine-rich repeat-containing N-terminal plant-type" evidence="14">
    <location>
        <begin position="34"/>
        <end position="71"/>
    </location>
</feature>
<evidence type="ECO:0000256" key="3">
    <source>
        <dbReference type="ARBA" id="ARBA00022475"/>
    </source>
</evidence>
<dbReference type="AlphaFoldDB" id="A0A072V7A4"/>
<dbReference type="SUPFAM" id="SSF52047">
    <property type="entry name" value="RNI-like"/>
    <property type="match status" value="2"/>
</dbReference>
<name>A0A072V7A4_MEDTR</name>